<sequence>MGAKRDFRNDLVETSITNKTSQCITCIIVYSGAYGGVGKEQDETIVEAIDDNERKLIVHKKTYMYGEKEVTKTIIQITNSIGKKRFHVPDSVVFGSLILSISLMIDGVIMINTVDNPPIVSITFTIVFICEYLVGKDELRATTVIGDVELMYDCNSSIQV</sequence>
<reference evidence="2" key="1">
    <citation type="submission" date="2021-02" db="EMBL/GenBank/DDBJ databases">
        <authorList>
            <person name="Nowell W R."/>
        </authorList>
    </citation>
    <scope>NUCLEOTIDE SEQUENCE</scope>
</reference>
<evidence type="ECO:0000313" key="3">
    <source>
        <dbReference type="EMBL" id="CAF4385061.1"/>
    </source>
</evidence>
<dbReference type="AlphaFoldDB" id="A0A815UVM0"/>
<dbReference type="Proteomes" id="UP000663829">
    <property type="component" value="Unassembled WGS sequence"/>
</dbReference>
<feature type="transmembrane region" description="Helical" evidence="1">
    <location>
        <begin position="117"/>
        <end position="134"/>
    </location>
</feature>
<dbReference type="EMBL" id="CAJOBC010089869">
    <property type="protein sequence ID" value="CAF4385061.1"/>
    <property type="molecule type" value="Genomic_DNA"/>
</dbReference>
<dbReference type="EMBL" id="CAJNOQ010024304">
    <property type="protein sequence ID" value="CAF1526045.1"/>
    <property type="molecule type" value="Genomic_DNA"/>
</dbReference>
<feature type="transmembrane region" description="Helical" evidence="1">
    <location>
        <begin position="92"/>
        <end position="111"/>
    </location>
</feature>
<dbReference type="Proteomes" id="UP000681722">
    <property type="component" value="Unassembled WGS sequence"/>
</dbReference>
<organism evidence="2 4">
    <name type="scientific">Didymodactylos carnosus</name>
    <dbReference type="NCBI Taxonomy" id="1234261"/>
    <lineage>
        <taxon>Eukaryota</taxon>
        <taxon>Metazoa</taxon>
        <taxon>Spiralia</taxon>
        <taxon>Gnathifera</taxon>
        <taxon>Rotifera</taxon>
        <taxon>Eurotatoria</taxon>
        <taxon>Bdelloidea</taxon>
        <taxon>Philodinida</taxon>
        <taxon>Philodinidae</taxon>
        <taxon>Didymodactylos</taxon>
    </lineage>
</organism>
<protein>
    <submittedName>
        <fullName evidence="2">Uncharacterized protein</fullName>
    </submittedName>
</protein>
<accession>A0A815UVM0</accession>
<gene>
    <name evidence="2" type="ORF">GPM918_LOCUS37784</name>
    <name evidence="3" type="ORF">SRO942_LOCUS38564</name>
</gene>
<proteinExistence type="predicted"/>
<keyword evidence="1" id="KW-0472">Membrane</keyword>
<name>A0A815UVM0_9BILA</name>
<comment type="caution">
    <text evidence="2">The sequence shown here is derived from an EMBL/GenBank/DDBJ whole genome shotgun (WGS) entry which is preliminary data.</text>
</comment>
<evidence type="ECO:0000313" key="2">
    <source>
        <dbReference type="EMBL" id="CAF1526045.1"/>
    </source>
</evidence>
<keyword evidence="4" id="KW-1185">Reference proteome</keyword>
<evidence type="ECO:0000256" key="1">
    <source>
        <dbReference type="SAM" id="Phobius"/>
    </source>
</evidence>
<evidence type="ECO:0000313" key="4">
    <source>
        <dbReference type="Proteomes" id="UP000663829"/>
    </source>
</evidence>
<keyword evidence="1" id="KW-0812">Transmembrane</keyword>
<keyword evidence="1" id="KW-1133">Transmembrane helix</keyword>